<organism evidence="7 8">
    <name type="scientific">Ruegeria sediminis</name>
    <dbReference type="NCBI Taxonomy" id="2583820"/>
    <lineage>
        <taxon>Bacteria</taxon>
        <taxon>Pseudomonadati</taxon>
        <taxon>Pseudomonadota</taxon>
        <taxon>Alphaproteobacteria</taxon>
        <taxon>Rhodobacterales</taxon>
        <taxon>Roseobacteraceae</taxon>
        <taxon>Ruegeria</taxon>
    </lineage>
</organism>
<dbReference type="Proteomes" id="UP001193035">
    <property type="component" value="Unassembled WGS sequence"/>
</dbReference>
<dbReference type="Pfam" id="PF00691">
    <property type="entry name" value="OmpA"/>
    <property type="match status" value="1"/>
</dbReference>
<dbReference type="PROSITE" id="PS51123">
    <property type="entry name" value="OMPA_2"/>
    <property type="match status" value="1"/>
</dbReference>
<dbReference type="PANTHER" id="PTHR30329">
    <property type="entry name" value="STATOR ELEMENT OF FLAGELLAR MOTOR COMPLEX"/>
    <property type="match status" value="1"/>
</dbReference>
<keyword evidence="5" id="KW-0732">Signal</keyword>
<feature type="signal peptide" evidence="5">
    <location>
        <begin position="1"/>
        <end position="18"/>
    </location>
</feature>
<dbReference type="EMBL" id="VCPD01000004">
    <property type="protein sequence ID" value="TMV06830.1"/>
    <property type="molecule type" value="Genomic_DNA"/>
</dbReference>
<dbReference type="InterPro" id="IPR036737">
    <property type="entry name" value="OmpA-like_sf"/>
</dbReference>
<keyword evidence="2 4" id="KW-0472">Membrane</keyword>
<name>A0ABY2WWD4_9RHOB</name>
<evidence type="ECO:0000256" key="1">
    <source>
        <dbReference type="ARBA" id="ARBA00004442"/>
    </source>
</evidence>
<keyword evidence="3" id="KW-0998">Cell outer membrane</keyword>
<dbReference type="CDD" id="cd07185">
    <property type="entry name" value="OmpA_C-like"/>
    <property type="match status" value="1"/>
</dbReference>
<gene>
    <name evidence="7" type="ORF">FGK63_11950</name>
</gene>
<dbReference type="PANTHER" id="PTHR30329:SF21">
    <property type="entry name" value="LIPOPROTEIN YIAD-RELATED"/>
    <property type="match status" value="1"/>
</dbReference>
<dbReference type="RefSeq" id="WP_138842501.1">
    <property type="nucleotide sequence ID" value="NZ_VCPD01000004.1"/>
</dbReference>
<keyword evidence="8" id="KW-1185">Reference proteome</keyword>
<evidence type="ECO:0000259" key="6">
    <source>
        <dbReference type="PROSITE" id="PS51123"/>
    </source>
</evidence>
<accession>A0ABY2WWD4</accession>
<comment type="subcellular location">
    <subcellularLocation>
        <location evidence="1">Cell outer membrane</location>
    </subcellularLocation>
</comment>
<feature type="domain" description="OmpA-like" evidence="6">
    <location>
        <begin position="185"/>
        <end position="302"/>
    </location>
</feature>
<evidence type="ECO:0000256" key="4">
    <source>
        <dbReference type="PROSITE-ProRule" id="PRU00473"/>
    </source>
</evidence>
<evidence type="ECO:0000256" key="2">
    <source>
        <dbReference type="ARBA" id="ARBA00023136"/>
    </source>
</evidence>
<feature type="chain" id="PRO_5046485775" evidence="5">
    <location>
        <begin position="19"/>
        <end position="302"/>
    </location>
</feature>
<protein>
    <submittedName>
        <fullName evidence="7">OmpA family protein</fullName>
    </submittedName>
</protein>
<dbReference type="Gene3D" id="3.30.1330.60">
    <property type="entry name" value="OmpA-like domain"/>
    <property type="match status" value="1"/>
</dbReference>
<comment type="caution">
    <text evidence="7">The sequence shown here is derived from an EMBL/GenBank/DDBJ whole genome shotgun (WGS) entry which is preliminary data.</text>
</comment>
<dbReference type="InterPro" id="IPR006665">
    <property type="entry name" value="OmpA-like"/>
</dbReference>
<evidence type="ECO:0000313" key="8">
    <source>
        <dbReference type="Proteomes" id="UP001193035"/>
    </source>
</evidence>
<reference evidence="7 8" key="1">
    <citation type="submission" date="2019-05" db="EMBL/GenBank/DDBJ databases">
        <title>Ruegeria sp. nov., isolated from tidal flat.</title>
        <authorList>
            <person name="Kim W."/>
        </authorList>
    </citation>
    <scope>NUCLEOTIDE SEQUENCE [LARGE SCALE GENOMIC DNA]</scope>
    <source>
        <strain evidence="7 8">CAU 1488</strain>
    </source>
</reference>
<dbReference type="InterPro" id="IPR050330">
    <property type="entry name" value="Bact_OuterMem_StrucFunc"/>
</dbReference>
<proteinExistence type="predicted"/>
<evidence type="ECO:0000313" key="7">
    <source>
        <dbReference type="EMBL" id="TMV06830.1"/>
    </source>
</evidence>
<sequence length="302" mass="32818">MIRALAFCATLAAAPLAAQELVLPEGARQLTERISPLDSYDLPTGVFADGAVPSRTLEGKVERFTWRFHAGARTTLQILSPLRKQIKAQGYDILLDCEARTCGGFDFRFGTEVVPNPDMYVAIHDYRFLSAVRGDEALSLLVSRNPPDGYVQLIRVSPPGKEPEPPLVVAKPEVKVETEGLLEVLQRDGRVILDDLTFETGADALGAGPFASLANLARFLKANARVRLALVGHTDDVGTLEGNIALSQRRAESVRDRLIEVHGIDGERLEAEGVGYLAPLTSNLNPEGRELNRRVEAVMLGG</sequence>
<evidence type="ECO:0000256" key="3">
    <source>
        <dbReference type="ARBA" id="ARBA00023237"/>
    </source>
</evidence>
<evidence type="ECO:0000256" key="5">
    <source>
        <dbReference type="SAM" id="SignalP"/>
    </source>
</evidence>
<dbReference type="PRINTS" id="PR01021">
    <property type="entry name" value="OMPADOMAIN"/>
</dbReference>
<dbReference type="SUPFAM" id="SSF103088">
    <property type="entry name" value="OmpA-like"/>
    <property type="match status" value="1"/>
</dbReference>
<dbReference type="InterPro" id="IPR006664">
    <property type="entry name" value="OMP_bac"/>
</dbReference>